<feature type="chain" id="PRO_5007390000" evidence="1">
    <location>
        <begin position="42"/>
        <end position="126"/>
    </location>
</feature>
<dbReference type="EMBL" id="GBHO01010737">
    <property type="protein sequence ID" value="JAG32867.1"/>
    <property type="molecule type" value="Transcribed_RNA"/>
</dbReference>
<feature type="signal peptide" evidence="1">
    <location>
        <begin position="1"/>
        <end position="41"/>
    </location>
</feature>
<reference evidence="3" key="2">
    <citation type="submission" date="2014-07" db="EMBL/GenBank/DDBJ databases">
        <authorList>
            <person name="Hull J."/>
        </authorList>
    </citation>
    <scope>NUCLEOTIDE SEQUENCE</scope>
</reference>
<evidence type="ECO:0000313" key="3">
    <source>
        <dbReference type="EMBL" id="JAG32867.1"/>
    </source>
</evidence>
<name>A0A0A9YIG9_LYGHE</name>
<organism evidence="3">
    <name type="scientific">Lygus hesperus</name>
    <name type="common">Western plant bug</name>
    <dbReference type="NCBI Taxonomy" id="30085"/>
    <lineage>
        <taxon>Eukaryota</taxon>
        <taxon>Metazoa</taxon>
        <taxon>Ecdysozoa</taxon>
        <taxon>Arthropoda</taxon>
        <taxon>Hexapoda</taxon>
        <taxon>Insecta</taxon>
        <taxon>Pterygota</taxon>
        <taxon>Neoptera</taxon>
        <taxon>Paraneoptera</taxon>
        <taxon>Hemiptera</taxon>
        <taxon>Heteroptera</taxon>
        <taxon>Panheteroptera</taxon>
        <taxon>Cimicomorpha</taxon>
        <taxon>Miridae</taxon>
        <taxon>Mirini</taxon>
        <taxon>Lygus</taxon>
    </lineage>
</organism>
<keyword evidence="1" id="KW-0732">Signal</keyword>
<proteinExistence type="predicted"/>
<dbReference type="AlphaFoldDB" id="A0A0A9YIG9"/>
<evidence type="ECO:0000313" key="2">
    <source>
        <dbReference type="EMBL" id="JAG12940.1"/>
    </source>
</evidence>
<accession>A0A0A9YIG9</accession>
<sequence length="126" mass="13286">MPQHVCCALTGCITPGTTCSSSHTCLLSLVCFLCHLHAIHAHSSHASDCLACCAHHCSRGKSPSCLVHASSPLSCVLRCLIFLCVQHTACRSRHVCVSCVSASLPQLTLALCALLAHVAVMMYTAL</sequence>
<reference evidence="3" key="1">
    <citation type="journal article" date="2014" name="PLoS ONE">
        <title>Transcriptome-Based Identification of ABC Transporters in the Western Tarnished Plant Bug Lygus hesperus.</title>
        <authorList>
            <person name="Hull J.J."/>
            <person name="Chaney K."/>
            <person name="Geib S.M."/>
            <person name="Fabrick J.A."/>
            <person name="Brent C.S."/>
            <person name="Walsh D."/>
            <person name="Lavine L.C."/>
        </authorList>
    </citation>
    <scope>NUCLEOTIDE SEQUENCE</scope>
</reference>
<gene>
    <name evidence="2" type="ORF">CM83_98096</name>
    <name evidence="3" type="ORF">CM83_98102</name>
</gene>
<protein>
    <submittedName>
        <fullName evidence="3">Uncharacterized protein</fullName>
    </submittedName>
</protein>
<evidence type="ECO:0000256" key="1">
    <source>
        <dbReference type="SAM" id="SignalP"/>
    </source>
</evidence>
<dbReference type="EMBL" id="GBHO01030664">
    <property type="protein sequence ID" value="JAG12940.1"/>
    <property type="molecule type" value="Transcribed_RNA"/>
</dbReference>